<dbReference type="PaxDb" id="6945-B7Q602"/>
<reference evidence="5 7" key="1">
    <citation type="submission" date="2008-03" db="EMBL/GenBank/DDBJ databases">
        <title>Annotation of Ixodes scapularis.</title>
        <authorList>
            <consortium name="Ixodes scapularis Genome Project Consortium"/>
            <person name="Caler E."/>
            <person name="Hannick L.I."/>
            <person name="Bidwell S."/>
            <person name="Joardar V."/>
            <person name="Thiagarajan M."/>
            <person name="Amedeo P."/>
            <person name="Galinsky K.J."/>
            <person name="Schobel S."/>
            <person name="Inman J."/>
            <person name="Hostetler J."/>
            <person name="Miller J."/>
            <person name="Hammond M."/>
            <person name="Megy K."/>
            <person name="Lawson D."/>
            <person name="Kodira C."/>
            <person name="Sutton G."/>
            <person name="Meyer J."/>
            <person name="Hill C.A."/>
            <person name="Birren B."/>
            <person name="Nene V."/>
            <person name="Collins F."/>
            <person name="Alarcon-Chaidez F."/>
            <person name="Wikel S."/>
            <person name="Strausberg R."/>
        </authorList>
    </citation>
    <scope>NUCLEOTIDE SEQUENCE [LARGE SCALE GENOMIC DNA]</scope>
    <source>
        <strain evidence="7">Wikel</strain>
        <strain evidence="5">Wikel colony</strain>
    </source>
</reference>
<dbReference type="EMBL" id="ABJB010209308">
    <property type="status" value="NOT_ANNOTATED_CDS"/>
    <property type="molecule type" value="Genomic_DNA"/>
</dbReference>
<dbReference type="AlphaFoldDB" id="B7Q602"/>
<evidence type="ECO:0000259" key="4">
    <source>
        <dbReference type="PROSITE" id="PS50835"/>
    </source>
</evidence>
<dbReference type="HOGENOM" id="CLU_046476_1_0_1"/>
<dbReference type="InterPro" id="IPR013162">
    <property type="entry name" value="CD80_C2-set"/>
</dbReference>
<proteinExistence type="predicted"/>
<comment type="subcellular location">
    <subcellularLocation>
        <location evidence="1">Membrane</location>
        <topology evidence="1">Single-pass membrane protein</topology>
    </subcellularLocation>
</comment>
<dbReference type="VEuPathDB" id="VectorBase:ISCP_017478"/>
<keyword evidence="3" id="KW-1015">Disulfide bond</keyword>
<evidence type="ECO:0000313" key="6">
    <source>
        <dbReference type="EnsemblMetazoa" id="ISCW021651-PA"/>
    </source>
</evidence>
<gene>
    <name evidence="5" type="ORF">IscW_ISCW021651</name>
</gene>
<feature type="domain" description="Ig-like" evidence="4">
    <location>
        <begin position="108"/>
        <end position="231"/>
    </location>
</feature>
<reference evidence="6" key="2">
    <citation type="submission" date="2020-05" db="UniProtKB">
        <authorList>
            <consortium name="EnsemblMetazoa"/>
        </authorList>
    </citation>
    <scope>IDENTIFICATION</scope>
    <source>
        <strain evidence="6">wikel</strain>
    </source>
</reference>
<dbReference type="PANTHER" id="PTHR23278:SF19">
    <property type="entry name" value="OBSCURIN"/>
    <property type="match status" value="1"/>
</dbReference>
<dbReference type="EMBL" id="ABJB010605410">
    <property type="status" value="NOT_ANNOTATED_CDS"/>
    <property type="molecule type" value="Genomic_DNA"/>
</dbReference>
<dbReference type="Proteomes" id="UP000001555">
    <property type="component" value="Unassembled WGS sequence"/>
</dbReference>
<accession>B7Q602</accession>
<feature type="non-terminal residue" evidence="5">
    <location>
        <position position="1"/>
    </location>
</feature>
<feature type="domain" description="Ig-like" evidence="4">
    <location>
        <begin position="238"/>
        <end position="332"/>
    </location>
</feature>
<dbReference type="InterPro" id="IPR013783">
    <property type="entry name" value="Ig-like_fold"/>
</dbReference>
<dbReference type="EMBL" id="DS864397">
    <property type="protein sequence ID" value="EEC14274.1"/>
    <property type="molecule type" value="Genomic_DNA"/>
</dbReference>
<dbReference type="SUPFAM" id="SSF48726">
    <property type="entry name" value="Immunoglobulin"/>
    <property type="match status" value="3"/>
</dbReference>
<evidence type="ECO:0000313" key="7">
    <source>
        <dbReference type="Proteomes" id="UP000001555"/>
    </source>
</evidence>
<keyword evidence="2" id="KW-0472">Membrane</keyword>
<name>B7Q602_IXOSC</name>
<dbReference type="OrthoDB" id="10006996at2759"/>
<dbReference type="SMART" id="SM00409">
    <property type="entry name" value="IG"/>
    <property type="match status" value="3"/>
</dbReference>
<keyword evidence="7" id="KW-1185">Reference proteome</keyword>
<organism>
    <name type="scientific">Ixodes scapularis</name>
    <name type="common">Black-legged tick</name>
    <name type="synonym">Deer tick</name>
    <dbReference type="NCBI Taxonomy" id="6945"/>
    <lineage>
        <taxon>Eukaryota</taxon>
        <taxon>Metazoa</taxon>
        <taxon>Ecdysozoa</taxon>
        <taxon>Arthropoda</taxon>
        <taxon>Chelicerata</taxon>
        <taxon>Arachnida</taxon>
        <taxon>Acari</taxon>
        <taxon>Parasitiformes</taxon>
        <taxon>Ixodida</taxon>
        <taxon>Ixodoidea</taxon>
        <taxon>Ixodidae</taxon>
        <taxon>Ixodinae</taxon>
        <taxon>Ixodes</taxon>
    </lineage>
</organism>
<dbReference type="EMBL" id="ABJB010263276">
    <property type="status" value="NOT_ANNOTATED_CDS"/>
    <property type="molecule type" value="Genomic_DNA"/>
</dbReference>
<evidence type="ECO:0000256" key="1">
    <source>
        <dbReference type="ARBA" id="ARBA00004167"/>
    </source>
</evidence>
<dbReference type="InterPro" id="IPR036179">
    <property type="entry name" value="Ig-like_dom_sf"/>
</dbReference>
<dbReference type="VEuPathDB" id="VectorBase:ISCI021651"/>
<sequence>GAVELQCNLSVPASNHDKDNVTLVLWSKSDVHGPLYSVDARNTPLERAKHFPSPELAGRYEFNTSTHPAVLRVDPVRLEDAGEFKCRVDFPWARTHTFVMALQVIVPPKEVIIFDELGKPLQDVVGPYDEGSPLSLTCEAIGGQCYASLEYLALHAGCDFCAWIDLPGTPVPTVTWWRDTVPLDGAYSNVSEGVARNRLFIPKLERSDARATIGCQAANTNLTLPVYTSVTIDMNLRPLDVKISSAREPLVSGHRVELTCQSRGALPAARITWWKGTEQLIRTVEKVDASGNVTSNTLIFVPGAEDHERLLTCKADNPQLAGSTIEDAMFLSVICEWLPCTVLLC</sequence>
<dbReference type="Pfam" id="PF08205">
    <property type="entry name" value="C2-set_2"/>
    <property type="match status" value="1"/>
</dbReference>
<evidence type="ECO:0000313" key="5">
    <source>
        <dbReference type="EMBL" id="EEC14274.1"/>
    </source>
</evidence>
<dbReference type="PROSITE" id="PS50835">
    <property type="entry name" value="IG_LIKE"/>
    <property type="match status" value="3"/>
</dbReference>
<feature type="domain" description="Ig-like" evidence="4">
    <location>
        <begin position="1"/>
        <end position="88"/>
    </location>
</feature>
<dbReference type="InterPro" id="IPR007110">
    <property type="entry name" value="Ig-like_dom"/>
</dbReference>
<dbReference type="InterPro" id="IPR003599">
    <property type="entry name" value="Ig_sub"/>
</dbReference>
<dbReference type="EnsemblMetazoa" id="ISCW021651-RA">
    <property type="protein sequence ID" value="ISCW021651-PA"/>
    <property type="gene ID" value="ISCW021651"/>
</dbReference>
<dbReference type="EMBL" id="ABJB011018551">
    <property type="status" value="NOT_ANNOTATED_CDS"/>
    <property type="molecule type" value="Genomic_DNA"/>
</dbReference>
<dbReference type="PANTHER" id="PTHR23278">
    <property type="entry name" value="SIDESTEP PROTEIN"/>
    <property type="match status" value="1"/>
</dbReference>
<dbReference type="Gene3D" id="2.60.40.10">
    <property type="entry name" value="Immunoglobulins"/>
    <property type="match status" value="3"/>
</dbReference>
<dbReference type="VEuPathDB" id="VectorBase:ISCW021651"/>
<protein>
    <submittedName>
        <fullName evidence="5 6">Sidestep protein, putative</fullName>
    </submittedName>
</protein>
<dbReference type="STRING" id="6945.B7Q602"/>
<evidence type="ECO:0000256" key="2">
    <source>
        <dbReference type="ARBA" id="ARBA00023136"/>
    </source>
</evidence>
<dbReference type="GO" id="GO:0016020">
    <property type="term" value="C:membrane"/>
    <property type="evidence" value="ECO:0007669"/>
    <property type="project" value="UniProtKB-SubCell"/>
</dbReference>
<evidence type="ECO:0000256" key="3">
    <source>
        <dbReference type="ARBA" id="ARBA00023157"/>
    </source>
</evidence>